<feature type="region of interest" description="Disordered" evidence="1">
    <location>
        <begin position="1"/>
        <end position="28"/>
    </location>
</feature>
<evidence type="ECO:0000313" key="3">
    <source>
        <dbReference type="Proteomes" id="UP000720189"/>
    </source>
</evidence>
<dbReference type="EMBL" id="JAGMUX010000022">
    <property type="protein sequence ID" value="KAH7230626.1"/>
    <property type="molecule type" value="Genomic_DNA"/>
</dbReference>
<dbReference type="RefSeq" id="XP_046043264.1">
    <property type="nucleotide sequence ID" value="XM_046190806.1"/>
</dbReference>
<dbReference type="GeneID" id="70220760"/>
<dbReference type="Proteomes" id="UP000720189">
    <property type="component" value="Unassembled WGS sequence"/>
</dbReference>
<comment type="caution">
    <text evidence="2">The sequence shown here is derived from an EMBL/GenBank/DDBJ whole genome shotgun (WGS) entry which is preliminary data.</text>
</comment>
<evidence type="ECO:0000256" key="1">
    <source>
        <dbReference type="SAM" id="MobiDB-lite"/>
    </source>
</evidence>
<sequence>MTLGSVSEALAGCTSTSAQHHREPESRSDAIRLWDHGSKWQQRARGSSRLLNSSRNGVALKTNKLPPFSPVGGKHRGLRFGACKRQDAIKAIEEAADLVRFDDQVALLIGFNGD</sequence>
<organism evidence="2 3">
    <name type="scientific">Fusarium redolens</name>
    <dbReference type="NCBI Taxonomy" id="48865"/>
    <lineage>
        <taxon>Eukaryota</taxon>
        <taxon>Fungi</taxon>
        <taxon>Dikarya</taxon>
        <taxon>Ascomycota</taxon>
        <taxon>Pezizomycotina</taxon>
        <taxon>Sordariomycetes</taxon>
        <taxon>Hypocreomycetidae</taxon>
        <taxon>Hypocreales</taxon>
        <taxon>Nectriaceae</taxon>
        <taxon>Fusarium</taxon>
        <taxon>Fusarium redolens species complex</taxon>
    </lineage>
</organism>
<name>A0A9P9G169_FUSRE</name>
<evidence type="ECO:0000313" key="2">
    <source>
        <dbReference type="EMBL" id="KAH7230626.1"/>
    </source>
</evidence>
<dbReference type="AlphaFoldDB" id="A0A9P9G169"/>
<accession>A0A9P9G169</accession>
<gene>
    <name evidence="2" type="ORF">BKA55DRAFT_545320</name>
</gene>
<proteinExistence type="predicted"/>
<reference evidence="2" key="1">
    <citation type="journal article" date="2021" name="Nat. Commun.">
        <title>Genetic determinants of endophytism in the Arabidopsis root mycobiome.</title>
        <authorList>
            <person name="Mesny F."/>
            <person name="Miyauchi S."/>
            <person name="Thiergart T."/>
            <person name="Pickel B."/>
            <person name="Atanasova L."/>
            <person name="Karlsson M."/>
            <person name="Huettel B."/>
            <person name="Barry K.W."/>
            <person name="Haridas S."/>
            <person name="Chen C."/>
            <person name="Bauer D."/>
            <person name="Andreopoulos W."/>
            <person name="Pangilinan J."/>
            <person name="LaButti K."/>
            <person name="Riley R."/>
            <person name="Lipzen A."/>
            <person name="Clum A."/>
            <person name="Drula E."/>
            <person name="Henrissat B."/>
            <person name="Kohler A."/>
            <person name="Grigoriev I.V."/>
            <person name="Martin F.M."/>
            <person name="Hacquard S."/>
        </authorList>
    </citation>
    <scope>NUCLEOTIDE SEQUENCE</scope>
    <source>
        <strain evidence="2">MPI-CAGE-AT-0023</strain>
    </source>
</reference>
<keyword evidence="3" id="KW-1185">Reference proteome</keyword>
<protein>
    <submittedName>
        <fullName evidence="2">Uncharacterized protein</fullName>
    </submittedName>
</protein>